<dbReference type="PANTHER" id="PTHR45947">
    <property type="entry name" value="SULFOQUINOVOSYL TRANSFERASE SQD2"/>
    <property type="match status" value="1"/>
</dbReference>
<gene>
    <name evidence="3" type="ORF">PJF56_15625</name>
</gene>
<feature type="domain" description="Glycosyltransferase subfamily 4-like N-terminal" evidence="2">
    <location>
        <begin position="16"/>
        <end position="166"/>
    </location>
</feature>
<reference evidence="3 4" key="1">
    <citation type="submission" date="2023-01" db="EMBL/GenBank/DDBJ databases">
        <title>Novel diversity within Roseofilum (Cyanobacteria; Desertifilaceae) from marine benthic mats with descriptions of four novel species.</title>
        <authorList>
            <person name="Wang Y."/>
            <person name="Berthold D.E."/>
            <person name="Hu J."/>
            <person name="Lefler F.W."/>
            <person name="Laughinghouse H.D. IV."/>
        </authorList>
    </citation>
    <scope>NUCLEOTIDE SEQUENCE [LARGE SCALE GENOMIC DNA]</scope>
    <source>
        <strain evidence="3 4">BLCC-M91</strain>
    </source>
</reference>
<dbReference type="SUPFAM" id="SSF53756">
    <property type="entry name" value="UDP-Glycosyltransferase/glycogen phosphorylase"/>
    <property type="match status" value="1"/>
</dbReference>
<dbReference type="InterPro" id="IPR050194">
    <property type="entry name" value="Glycosyltransferase_grp1"/>
</dbReference>
<comment type="caution">
    <text evidence="3">The sequence shown here is derived from an EMBL/GenBank/DDBJ whole genome shotgun (WGS) entry which is preliminary data.</text>
</comment>
<dbReference type="RefSeq" id="WP_283763594.1">
    <property type="nucleotide sequence ID" value="NZ_JAQPOK010000115.1"/>
</dbReference>
<evidence type="ECO:0000313" key="4">
    <source>
        <dbReference type="Proteomes" id="UP001231370"/>
    </source>
</evidence>
<sequence length="403" mass="44848">MRIAVIGAKGLPAKQGGIEHYCQELYPRMVGEGHRVDLFARSSYTETPWFSSVKVKGVNVISLPSIPVKGVDAVFNSALGAIATNLRAYDLVHIHALGPALFTWLPKLIRSTTVIVTCHGLDWQRSKWGAFSSQLIHLGEKTAVRYADEITVVSQALQDYFKATYGIITPYIPNAPATYLGSDPHSTYLTSLGLNTHKYILFLGRLVPEKRPELLLKAYLSLKLPPWRLVIGGGGCHTAEYTQYLEKLAGHNPNIVFTGEVRGQQLADVVRGASLFVLPSDLEGLPLVMLEAMQEGIPVLASDIEAHEQLIGQNEERGLLFPVGDIEGCAQKLEYAIAHPEQLQNVAQIAQNHIKTHYNWQNITYEKLKLYDKVVTSRIVVEGFQKNLAKRNRLKLPRRIEPK</sequence>
<organism evidence="3 4">
    <name type="scientific">Roseofilum halophilum BLCC-M91</name>
    <dbReference type="NCBI Taxonomy" id="3022259"/>
    <lineage>
        <taxon>Bacteria</taxon>
        <taxon>Bacillati</taxon>
        <taxon>Cyanobacteriota</taxon>
        <taxon>Cyanophyceae</taxon>
        <taxon>Desertifilales</taxon>
        <taxon>Desertifilaceae</taxon>
        <taxon>Roseofilum</taxon>
        <taxon>Roseofilum halophilum</taxon>
    </lineage>
</organism>
<evidence type="ECO:0000259" key="1">
    <source>
        <dbReference type="Pfam" id="PF00534"/>
    </source>
</evidence>
<accession>A0ABT7BM70</accession>
<proteinExistence type="predicted"/>
<dbReference type="EMBL" id="JAQPOK010000115">
    <property type="protein sequence ID" value="MDJ1180294.1"/>
    <property type="molecule type" value="Genomic_DNA"/>
</dbReference>
<dbReference type="Pfam" id="PF00534">
    <property type="entry name" value="Glycos_transf_1"/>
    <property type="match status" value="1"/>
</dbReference>
<dbReference type="InterPro" id="IPR028098">
    <property type="entry name" value="Glyco_trans_4-like_N"/>
</dbReference>
<dbReference type="Gene3D" id="3.40.50.2000">
    <property type="entry name" value="Glycogen Phosphorylase B"/>
    <property type="match status" value="2"/>
</dbReference>
<evidence type="ECO:0000313" key="3">
    <source>
        <dbReference type="EMBL" id="MDJ1180294.1"/>
    </source>
</evidence>
<dbReference type="CDD" id="cd03801">
    <property type="entry name" value="GT4_PimA-like"/>
    <property type="match status" value="1"/>
</dbReference>
<protein>
    <submittedName>
        <fullName evidence="3">Glycosyltransferase family 4 protein</fullName>
    </submittedName>
</protein>
<dbReference type="InterPro" id="IPR001296">
    <property type="entry name" value="Glyco_trans_1"/>
</dbReference>
<evidence type="ECO:0000259" key="2">
    <source>
        <dbReference type="Pfam" id="PF13579"/>
    </source>
</evidence>
<feature type="domain" description="Glycosyl transferase family 1" evidence="1">
    <location>
        <begin position="196"/>
        <end position="352"/>
    </location>
</feature>
<dbReference type="Proteomes" id="UP001231370">
    <property type="component" value="Unassembled WGS sequence"/>
</dbReference>
<keyword evidence="4" id="KW-1185">Reference proteome</keyword>
<dbReference type="PANTHER" id="PTHR45947:SF3">
    <property type="entry name" value="SULFOQUINOVOSYL TRANSFERASE SQD2"/>
    <property type="match status" value="1"/>
</dbReference>
<name>A0ABT7BM70_9CYAN</name>
<dbReference type="Pfam" id="PF13579">
    <property type="entry name" value="Glyco_trans_4_4"/>
    <property type="match status" value="1"/>
</dbReference>